<dbReference type="Gene3D" id="1.10.238.10">
    <property type="entry name" value="EF-hand"/>
    <property type="match status" value="2"/>
</dbReference>
<dbReference type="PROSITE" id="PS00018">
    <property type="entry name" value="EF_HAND_1"/>
    <property type="match status" value="2"/>
</dbReference>
<comment type="caution">
    <text evidence="1">The sequence shown here is derived from an EMBL/GenBank/DDBJ whole genome shotgun (WGS) entry which is preliminary data.</text>
</comment>
<dbReference type="InterPro" id="IPR011992">
    <property type="entry name" value="EF-hand-dom_pair"/>
</dbReference>
<sequence length="464" mass="52169">MPNAIRATVRRSVAHGHPHLQRMSRAFSDLVGAFRRSTQVDGLTIVTDEASADRALAELRRSQTANEDQLKTNNFVRFSCQNGVDEVAMPAKDVVAAFKRFDKDGSGSISRQELAAVLKGLNPTAWDDASIDRLMRGADRSGDGLLQIEEFVEWVFAAMKVDSSVGSEYHLDRVTKEQETKMIEEIFTHFDLDEDGFWNYKESATCQMWMDGTQQKEETFVWMVNQLNPGRDTSKGLSKANLVELYTNKSYQMNISKDHAVIFSKVRMAEDLFEHFDVDKDGHWNMQESIAVSKATFDSEGPMPTEEEFKAVFGMIVDTVGGDKVKGLTKQQVVAMYSSPKWQNANCNIGKDYGLVFTKPKLRKMAEEFFDRFDADRDGHWNFAESTAAAQATNDAPPDEETFLWLVEQVGGDKSKGLSKLKVVDMYTCTKFKHLNLDIKKDYDYVFPGAAPADLDPMAALAGR</sequence>
<accession>A0ABP0JED8</accession>
<gene>
    <name evidence="1" type="ORF">SCF082_LOCUS11607</name>
</gene>
<evidence type="ECO:0000313" key="2">
    <source>
        <dbReference type="Proteomes" id="UP001642464"/>
    </source>
</evidence>
<dbReference type="InterPro" id="IPR050145">
    <property type="entry name" value="Centrin_CML-like"/>
</dbReference>
<dbReference type="Proteomes" id="UP001642464">
    <property type="component" value="Unassembled WGS sequence"/>
</dbReference>
<dbReference type="InterPro" id="IPR018247">
    <property type="entry name" value="EF_Hand_1_Ca_BS"/>
</dbReference>
<organism evidence="1 2">
    <name type="scientific">Durusdinium trenchii</name>
    <dbReference type="NCBI Taxonomy" id="1381693"/>
    <lineage>
        <taxon>Eukaryota</taxon>
        <taxon>Sar</taxon>
        <taxon>Alveolata</taxon>
        <taxon>Dinophyceae</taxon>
        <taxon>Suessiales</taxon>
        <taxon>Symbiodiniaceae</taxon>
        <taxon>Durusdinium</taxon>
    </lineage>
</organism>
<dbReference type="SUPFAM" id="SSF47473">
    <property type="entry name" value="EF-hand"/>
    <property type="match status" value="2"/>
</dbReference>
<dbReference type="SMART" id="SM00054">
    <property type="entry name" value="EFh"/>
    <property type="match status" value="4"/>
</dbReference>
<dbReference type="PANTHER" id="PTHR23050">
    <property type="entry name" value="CALCIUM BINDING PROTEIN"/>
    <property type="match status" value="1"/>
</dbReference>
<keyword evidence="2" id="KW-1185">Reference proteome</keyword>
<dbReference type="CDD" id="cd00051">
    <property type="entry name" value="EFh"/>
    <property type="match status" value="1"/>
</dbReference>
<protein>
    <submittedName>
        <fullName evidence="1">Calmodulin (CaM)</fullName>
    </submittedName>
</protein>
<dbReference type="PROSITE" id="PS50222">
    <property type="entry name" value="EF_HAND_2"/>
    <property type="match status" value="1"/>
</dbReference>
<evidence type="ECO:0000313" key="1">
    <source>
        <dbReference type="EMBL" id="CAK9012666.1"/>
    </source>
</evidence>
<dbReference type="Pfam" id="PF13499">
    <property type="entry name" value="EF-hand_7"/>
    <property type="match status" value="1"/>
</dbReference>
<reference evidence="1 2" key="1">
    <citation type="submission" date="2024-02" db="EMBL/GenBank/DDBJ databases">
        <authorList>
            <person name="Chen Y."/>
            <person name="Shah S."/>
            <person name="Dougan E. K."/>
            <person name="Thang M."/>
            <person name="Chan C."/>
        </authorList>
    </citation>
    <scope>NUCLEOTIDE SEQUENCE [LARGE SCALE GENOMIC DNA]</scope>
</reference>
<proteinExistence type="predicted"/>
<dbReference type="EMBL" id="CAXAMM010006891">
    <property type="protein sequence ID" value="CAK9012666.1"/>
    <property type="molecule type" value="Genomic_DNA"/>
</dbReference>
<name>A0ABP0JED8_9DINO</name>
<dbReference type="InterPro" id="IPR002048">
    <property type="entry name" value="EF_hand_dom"/>
</dbReference>